<feature type="transmembrane region" description="Helical" evidence="2">
    <location>
        <begin position="26"/>
        <end position="46"/>
    </location>
</feature>
<protein>
    <submittedName>
        <fullName evidence="3">Uncharacterized protein</fullName>
    </submittedName>
</protein>
<feature type="region of interest" description="Disordered" evidence="1">
    <location>
        <begin position="1"/>
        <end position="25"/>
    </location>
</feature>
<geneLocation type="plasmid" evidence="3">
    <name>unnamed</name>
</geneLocation>
<accession>A0A650GFQ2</accession>
<sequence length="50" mass="5482">MSKLSEPKHDDHGKPPDDDGGGPKRIALKTAAQVFIAVVTLFRLIMDFMS</sequence>
<evidence type="ECO:0000256" key="1">
    <source>
        <dbReference type="SAM" id="MobiDB-lite"/>
    </source>
</evidence>
<dbReference type="GeneID" id="59163541"/>
<organism evidence="3 4">
    <name type="scientific">Janibacter melonis</name>
    <dbReference type="NCBI Taxonomy" id="262209"/>
    <lineage>
        <taxon>Bacteria</taxon>
        <taxon>Bacillati</taxon>
        <taxon>Actinomycetota</taxon>
        <taxon>Actinomycetes</taxon>
        <taxon>Micrococcales</taxon>
        <taxon>Intrasporangiaceae</taxon>
        <taxon>Janibacter</taxon>
    </lineage>
</organism>
<keyword evidence="3" id="KW-0614">Plasmid</keyword>
<evidence type="ECO:0000313" key="3">
    <source>
        <dbReference type="EMBL" id="QGX08815.1"/>
    </source>
</evidence>
<dbReference type="AlphaFoldDB" id="A0A650GFQ2"/>
<dbReference type="Proteomes" id="UP000271708">
    <property type="component" value="Plasmid unnamed"/>
</dbReference>
<evidence type="ECO:0000256" key="2">
    <source>
        <dbReference type="SAM" id="Phobius"/>
    </source>
</evidence>
<dbReference type="RefSeq" id="WP_163562513.1">
    <property type="nucleotide sequence ID" value="NZ_CAJFZZ010000011.1"/>
</dbReference>
<feature type="compositionally biased region" description="Basic and acidic residues" evidence="1">
    <location>
        <begin position="1"/>
        <end position="17"/>
    </location>
</feature>
<reference evidence="3 4" key="1">
    <citation type="submission" date="2019-11" db="EMBL/GenBank/DDBJ databases">
        <title>Complete Genome Sequence of Janibacter melonis M714.</title>
        <authorList>
            <person name="Zhao Q."/>
        </authorList>
    </citation>
    <scope>NUCLEOTIDE SEQUENCE [LARGE SCALE GENOMIC DNA]</scope>
    <source>
        <strain evidence="3 4">M714</strain>
        <plasmid evidence="3 4">unnamed</plasmid>
    </source>
</reference>
<dbReference type="EMBL" id="CP046475">
    <property type="protein sequence ID" value="QGX08815.1"/>
    <property type="molecule type" value="Genomic_DNA"/>
</dbReference>
<keyword evidence="2" id="KW-1133">Transmembrane helix</keyword>
<keyword evidence="2" id="KW-0472">Membrane</keyword>
<keyword evidence="2" id="KW-0812">Transmembrane</keyword>
<proteinExistence type="predicted"/>
<name>A0A650GFQ2_9MICO</name>
<gene>
    <name evidence="3" type="ORF">EEW87_17575</name>
</gene>
<evidence type="ECO:0000313" key="4">
    <source>
        <dbReference type="Proteomes" id="UP000271708"/>
    </source>
</evidence>
<dbReference type="KEGG" id="jme:EEW87_17575"/>